<dbReference type="EMBL" id="VIVK01000001">
    <property type="protein sequence ID" value="TWD84065.1"/>
    <property type="molecule type" value="Genomic_DNA"/>
</dbReference>
<sequence>MTKASSTPPLSSTLTDSPEHVDGNEFGSALLAPDQEAATPLPEARTEVDANGLEILDPAECLRLLATRAMGRLVFTRDALPAVRLATFAVEQGGLIFATADDDRYRAAERGDVVAFEVDDIDEDEGLGWRVTVVGRLAPIDPEQAAPLIPLLPVRAWAPIGERQLVRLTIESYDGRRLASRPDET</sequence>
<evidence type="ECO:0000313" key="3">
    <source>
        <dbReference type="Proteomes" id="UP000318380"/>
    </source>
</evidence>
<dbReference type="Proteomes" id="UP000318380">
    <property type="component" value="Unassembled WGS sequence"/>
</dbReference>
<protein>
    <submittedName>
        <fullName evidence="2">Pyridoxamine 5'-phosphate oxidase-like protein</fullName>
    </submittedName>
</protein>
<dbReference type="RefSeq" id="WP_145811127.1">
    <property type="nucleotide sequence ID" value="NZ_VIVK01000001.1"/>
</dbReference>
<dbReference type="SUPFAM" id="SSF50475">
    <property type="entry name" value="FMN-binding split barrel"/>
    <property type="match status" value="1"/>
</dbReference>
<feature type="compositionally biased region" description="Low complexity" evidence="1">
    <location>
        <begin position="1"/>
        <end position="16"/>
    </location>
</feature>
<gene>
    <name evidence="2" type="ORF">FB561_5238</name>
</gene>
<dbReference type="OrthoDB" id="5193072at2"/>
<keyword evidence="3" id="KW-1185">Reference proteome</keyword>
<evidence type="ECO:0000256" key="1">
    <source>
        <dbReference type="SAM" id="MobiDB-lite"/>
    </source>
</evidence>
<comment type="caution">
    <text evidence="2">The sequence shown here is derived from an EMBL/GenBank/DDBJ whole genome shotgun (WGS) entry which is preliminary data.</text>
</comment>
<reference evidence="2 3" key="1">
    <citation type="submission" date="2019-06" db="EMBL/GenBank/DDBJ databases">
        <title>Sequencing the genomes of 1000 actinobacteria strains.</title>
        <authorList>
            <person name="Klenk H.-P."/>
        </authorList>
    </citation>
    <scope>NUCLEOTIDE SEQUENCE [LARGE SCALE GENOMIC DNA]</scope>
    <source>
        <strain evidence="2 3">DSM 24683</strain>
    </source>
</reference>
<dbReference type="Pfam" id="PF12900">
    <property type="entry name" value="Pyridox_ox_2"/>
    <property type="match status" value="1"/>
</dbReference>
<evidence type="ECO:0000313" key="2">
    <source>
        <dbReference type="EMBL" id="TWD84065.1"/>
    </source>
</evidence>
<feature type="region of interest" description="Disordered" evidence="1">
    <location>
        <begin position="1"/>
        <end position="26"/>
    </location>
</feature>
<dbReference type="AlphaFoldDB" id="A0A561BYU4"/>
<dbReference type="InterPro" id="IPR024747">
    <property type="entry name" value="Pyridox_Oxase-rel"/>
</dbReference>
<dbReference type="Gene3D" id="2.30.110.10">
    <property type="entry name" value="Electron Transport, Fmn-binding Protein, Chain A"/>
    <property type="match status" value="1"/>
</dbReference>
<proteinExistence type="predicted"/>
<dbReference type="InterPro" id="IPR012349">
    <property type="entry name" value="Split_barrel_FMN-bd"/>
</dbReference>
<accession>A0A561BYU4</accession>
<name>A0A561BYU4_9ACTN</name>
<organism evidence="2 3">
    <name type="scientific">Kribbella amoyensis</name>
    <dbReference type="NCBI Taxonomy" id="996641"/>
    <lineage>
        <taxon>Bacteria</taxon>
        <taxon>Bacillati</taxon>
        <taxon>Actinomycetota</taxon>
        <taxon>Actinomycetes</taxon>
        <taxon>Propionibacteriales</taxon>
        <taxon>Kribbellaceae</taxon>
        <taxon>Kribbella</taxon>
    </lineage>
</organism>